<dbReference type="Proteomes" id="UP000682733">
    <property type="component" value="Unassembled WGS sequence"/>
</dbReference>
<dbReference type="EMBL" id="CAJOBC010091648">
    <property type="protein sequence ID" value="CAF4402635.1"/>
    <property type="molecule type" value="Genomic_DNA"/>
</dbReference>
<evidence type="ECO:0000313" key="4">
    <source>
        <dbReference type="EMBL" id="CAF4402635.1"/>
    </source>
</evidence>
<dbReference type="EMBL" id="CAJOBA010048010">
    <property type="protein sequence ID" value="CAF4207881.1"/>
    <property type="molecule type" value="Genomic_DNA"/>
</dbReference>
<evidence type="ECO:0000313" key="2">
    <source>
        <dbReference type="EMBL" id="CAF1542191.1"/>
    </source>
</evidence>
<dbReference type="Proteomes" id="UP000663829">
    <property type="component" value="Unassembled WGS sequence"/>
</dbReference>
<keyword evidence="5" id="KW-1185">Reference proteome</keyword>
<dbReference type="EMBL" id="CAJNOK010026281">
    <property type="protein sequence ID" value="CAF1400538.1"/>
    <property type="molecule type" value="Genomic_DNA"/>
</dbReference>
<protein>
    <submittedName>
        <fullName evidence="2">Uncharacterized protein</fullName>
    </submittedName>
</protein>
<proteinExistence type="predicted"/>
<gene>
    <name evidence="2" type="ORF">GPM918_LOCUS38697</name>
    <name evidence="1" type="ORF">OVA965_LOCUS33021</name>
    <name evidence="4" type="ORF">SRO942_LOCUS39537</name>
    <name evidence="3" type="ORF">TMI583_LOCUS33898</name>
</gene>
<reference evidence="2" key="1">
    <citation type="submission" date="2021-02" db="EMBL/GenBank/DDBJ databases">
        <authorList>
            <person name="Nowell W R."/>
        </authorList>
    </citation>
    <scope>NUCLEOTIDE SEQUENCE</scope>
</reference>
<sequence length="73" mass="8668">MYIAVRGRIRSFTTVTNETKINGQHVKEDKIIKYCYIPFYKSLANFLQLPEVQMDLDRRLPVHDPANICRRNK</sequence>
<accession>A0A815WEH0</accession>
<organism evidence="2 5">
    <name type="scientific">Didymodactylos carnosus</name>
    <dbReference type="NCBI Taxonomy" id="1234261"/>
    <lineage>
        <taxon>Eukaryota</taxon>
        <taxon>Metazoa</taxon>
        <taxon>Spiralia</taxon>
        <taxon>Gnathifera</taxon>
        <taxon>Rotifera</taxon>
        <taxon>Eurotatoria</taxon>
        <taxon>Bdelloidea</taxon>
        <taxon>Philodinida</taxon>
        <taxon>Philodinidae</taxon>
        <taxon>Didymodactylos</taxon>
    </lineage>
</organism>
<dbReference type="Proteomes" id="UP000681722">
    <property type="component" value="Unassembled WGS sequence"/>
</dbReference>
<comment type="caution">
    <text evidence="2">The sequence shown here is derived from an EMBL/GenBank/DDBJ whole genome shotgun (WGS) entry which is preliminary data.</text>
</comment>
<name>A0A815WEH0_9BILA</name>
<dbReference type="Proteomes" id="UP000677228">
    <property type="component" value="Unassembled WGS sequence"/>
</dbReference>
<evidence type="ECO:0000313" key="3">
    <source>
        <dbReference type="EMBL" id="CAF4207881.1"/>
    </source>
</evidence>
<dbReference type="EMBL" id="CAJNOQ010026005">
    <property type="protein sequence ID" value="CAF1542191.1"/>
    <property type="molecule type" value="Genomic_DNA"/>
</dbReference>
<dbReference type="AlphaFoldDB" id="A0A815WEH0"/>
<evidence type="ECO:0000313" key="1">
    <source>
        <dbReference type="EMBL" id="CAF1400538.1"/>
    </source>
</evidence>
<evidence type="ECO:0000313" key="5">
    <source>
        <dbReference type="Proteomes" id="UP000663829"/>
    </source>
</evidence>